<evidence type="ECO:0000256" key="1">
    <source>
        <dbReference type="SAM" id="Phobius"/>
    </source>
</evidence>
<protein>
    <submittedName>
        <fullName evidence="2">Alpha/beta hydrolase-fold protein</fullName>
    </submittedName>
</protein>
<dbReference type="PANTHER" id="PTHR48098:SF1">
    <property type="entry name" value="DIACYLGLYCEROL ACYLTRANSFERASE_MYCOLYLTRANSFERASE AG85A"/>
    <property type="match status" value="1"/>
</dbReference>
<evidence type="ECO:0000313" key="3">
    <source>
        <dbReference type="Proteomes" id="UP001215216"/>
    </source>
</evidence>
<sequence>MRARSRRRALGCSLFAGVTLAGVVGIQHNRVTDHVESWRDVLHAIFAPSPQPYPLPLPPKPDVWQGKDDPRYCVHLEEISAPGVGQASGCFYRVNWTGPASGISLPVLIWAPRTWREEKNLAVIELLPSFPGAPDAMPKQLNLDAVLTRAIDTGEIPPTVVVIPHVAIDSREPDAFDLPGRPKVATWVGRDIPAMLVANFPVSTDAHRWAIGGMSAGGYSGPALGALLSDTFSHIVSFSGADRAELGGIARAGGELAQQFSLTALVEKRPELNVWAYAAGREYFAGQAVGGLAKLALAGKRSGSTVLIHDPRATHSWKSWGEVFPECISWFGEVLAGARPVSLNVPAALLDAHGRPSLSLAGVYGSIGLALVSGVAMIKMADRRAGGVAPVMSPCATDVSAQILWTFGVGLTTVSTCLGAVAIVDRKFANLRHIDNILTFVRQLGM</sequence>
<name>A0ABY8FY25_9ACTO</name>
<dbReference type="InterPro" id="IPR029058">
    <property type="entry name" value="AB_hydrolase_fold"/>
</dbReference>
<proteinExistence type="predicted"/>
<gene>
    <name evidence="2" type="ORF">P7079_07060</name>
</gene>
<dbReference type="Proteomes" id="UP001215216">
    <property type="component" value="Chromosome"/>
</dbReference>
<accession>A0ABY8FY25</accession>
<dbReference type="PANTHER" id="PTHR48098">
    <property type="entry name" value="ENTEROCHELIN ESTERASE-RELATED"/>
    <property type="match status" value="1"/>
</dbReference>
<dbReference type="Pfam" id="PF00756">
    <property type="entry name" value="Esterase"/>
    <property type="match status" value="1"/>
</dbReference>
<keyword evidence="1" id="KW-1133">Transmembrane helix</keyword>
<dbReference type="InterPro" id="IPR000801">
    <property type="entry name" value="Esterase-like"/>
</dbReference>
<keyword evidence="1" id="KW-0472">Membrane</keyword>
<dbReference type="InterPro" id="IPR050583">
    <property type="entry name" value="Mycobacterial_A85_antigen"/>
</dbReference>
<reference evidence="2 3" key="1">
    <citation type="submission" date="2023-03" db="EMBL/GenBank/DDBJ databases">
        <title>Complete genome of Arcanobacterium canis strain DSM 25104 isolated in 2010 from a canine otitis externa in Germany.</title>
        <authorList>
            <person name="Borowiak M."/>
            <person name="Kreitlow A."/>
            <person name="Malorny B."/>
            <person name="Laemmler C."/>
            <person name="Prenger-Berninghoff E."/>
            <person name="Ploetz M."/>
            <person name="Abdulmawjood A."/>
        </authorList>
    </citation>
    <scope>NUCLEOTIDE SEQUENCE [LARGE SCALE GENOMIC DNA]</scope>
    <source>
        <strain evidence="2 3">DSM 25104</strain>
    </source>
</reference>
<dbReference type="SUPFAM" id="SSF53474">
    <property type="entry name" value="alpha/beta-Hydrolases"/>
    <property type="match status" value="1"/>
</dbReference>
<dbReference type="GO" id="GO:0016787">
    <property type="term" value="F:hydrolase activity"/>
    <property type="evidence" value="ECO:0007669"/>
    <property type="project" value="UniProtKB-KW"/>
</dbReference>
<organism evidence="2 3">
    <name type="scientific">Arcanobacterium canis</name>
    <dbReference type="NCBI Taxonomy" id="999183"/>
    <lineage>
        <taxon>Bacteria</taxon>
        <taxon>Bacillati</taxon>
        <taxon>Actinomycetota</taxon>
        <taxon>Actinomycetes</taxon>
        <taxon>Actinomycetales</taxon>
        <taxon>Actinomycetaceae</taxon>
        <taxon>Arcanobacterium</taxon>
    </lineage>
</organism>
<evidence type="ECO:0000313" key="2">
    <source>
        <dbReference type="EMBL" id="WFM83147.1"/>
    </source>
</evidence>
<keyword evidence="2" id="KW-0378">Hydrolase</keyword>
<dbReference type="RefSeq" id="WP_278012572.1">
    <property type="nucleotide sequence ID" value="NZ_CP121208.1"/>
</dbReference>
<dbReference type="EMBL" id="CP121208">
    <property type="protein sequence ID" value="WFM83147.1"/>
    <property type="molecule type" value="Genomic_DNA"/>
</dbReference>
<dbReference type="Gene3D" id="3.40.50.1820">
    <property type="entry name" value="alpha/beta hydrolase"/>
    <property type="match status" value="1"/>
</dbReference>
<keyword evidence="3" id="KW-1185">Reference proteome</keyword>
<feature type="transmembrane region" description="Helical" evidence="1">
    <location>
        <begin position="403"/>
        <end position="424"/>
    </location>
</feature>
<keyword evidence="1" id="KW-0812">Transmembrane</keyword>